<comment type="caution">
    <text evidence="1">The sequence shown here is derived from an EMBL/GenBank/DDBJ whole genome shotgun (WGS) entry which is preliminary data.</text>
</comment>
<evidence type="ECO:0000313" key="1">
    <source>
        <dbReference type="EMBL" id="KAJ7995836.1"/>
    </source>
</evidence>
<name>A0ACC2FX26_DALPE</name>
<keyword evidence="2" id="KW-1185">Reference proteome</keyword>
<protein>
    <submittedName>
        <fullName evidence="1">Uncharacterized protein</fullName>
    </submittedName>
</protein>
<sequence>MLTVERLRVDGLGRRGVWAENRRDRWPLGEAPSPLQNDVSGQTLLSPFTDGWFSSCPLAGAGENGRGRAGELKQTPARVV</sequence>
<organism evidence="1 2">
    <name type="scientific">Dallia pectoralis</name>
    <name type="common">Alaska blackfish</name>
    <dbReference type="NCBI Taxonomy" id="75939"/>
    <lineage>
        <taxon>Eukaryota</taxon>
        <taxon>Metazoa</taxon>
        <taxon>Chordata</taxon>
        <taxon>Craniata</taxon>
        <taxon>Vertebrata</taxon>
        <taxon>Euteleostomi</taxon>
        <taxon>Actinopterygii</taxon>
        <taxon>Neopterygii</taxon>
        <taxon>Teleostei</taxon>
        <taxon>Protacanthopterygii</taxon>
        <taxon>Esociformes</taxon>
        <taxon>Umbridae</taxon>
        <taxon>Dallia</taxon>
    </lineage>
</organism>
<evidence type="ECO:0000313" key="2">
    <source>
        <dbReference type="Proteomes" id="UP001157502"/>
    </source>
</evidence>
<accession>A0ACC2FX26</accession>
<dbReference type="EMBL" id="CM055748">
    <property type="protein sequence ID" value="KAJ7995836.1"/>
    <property type="molecule type" value="Genomic_DNA"/>
</dbReference>
<reference evidence="1" key="1">
    <citation type="submission" date="2021-05" db="EMBL/GenBank/DDBJ databases">
        <authorList>
            <person name="Pan Q."/>
            <person name="Jouanno E."/>
            <person name="Zahm M."/>
            <person name="Klopp C."/>
            <person name="Cabau C."/>
            <person name="Louis A."/>
            <person name="Berthelot C."/>
            <person name="Parey E."/>
            <person name="Roest Crollius H."/>
            <person name="Montfort J."/>
            <person name="Robinson-Rechavi M."/>
            <person name="Bouchez O."/>
            <person name="Lampietro C."/>
            <person name="Lopez Roques C."/>
            <person name="Donnadieu C."/>
            <person name="Postlethwait J."/>
            <person name="Bobe J."/>
            <person name="Dillon D."/>
            <person name="Chandos A."/>
            <person name="von Hippel F."/>
            <person name="Guiguen Y."/>
        </authorList>
    </citation>
    <scope>NUCLEOTIDE SEQUENCE</scope>
    <source>
        <strain evidence="1">YG-Jan2019</strain>
    </source>
</reference>
<gene>
    <name evidence="1" type="ORF">DPEC_G00248710</name>
</gene>
<dbReference type="Proteomes" id="UP001157502">
    <property type="component" value="Chromosome 21"/>
</dbReference>
<proteinExistence type="predicted"/>